<dbReference type="SUPFAM" id="SSF47413">
    <property type="entry name" value="lambda repressor-like DNA-binding domains"/>
    <property type="match status" value="1"/>
</dbReference>
<evidence type="ECO:0000256" key="1">
    <source>
        <dbReference type="ARBA" id="ARBA00023125"/>
    </source>
</evidence>
<evidence type="ECO:0000313" key="5">
    <source>
        <dbReference type="Proteomes" id="UP000672097"/>
    </source>
</evidence>
<evidence type="ECO:0000259" key="3">
    <source>
        <dbReference type="PROSITE" id="PS50943"/>
    </source>
</evidence>
<evidence type="ECO:0000256" key="2">
    <source>
        <dbReference type="SAM" id="MobiDB-lite"/>
    </source>
</evidence>
<keyword evidence="5" id="KW-1185">Reference proteome</keyword>
<name>A0ABS5E112_9BURK</name>
<dbReference type="InterPro" id="IPR013430">
    <property type="entry name" value="Toxin_antidote_HigA"/>
</dbReference>
<dbReference type="PROSITE" id="PS50943">
    <property type="entry name" value="HTH_CROC1"/>
    <property type="match status" value="1"/>
</dbReference>
<feature type="domain" description="HTH cro/C1-type" evidence="3">
    <location>
        <begin position="45"/>
        <end position="90"/>
    </location>
</feature>
<dbReference type="RefSeq" id="WP_210810529.1">
    <property type="nucleotide sequence ID" value="NZ_JAGQDG010000007.1"/>
</dbReference>
<dbReference type="InterPro" id="IPR001387">
    <property type="entry name" value="Cro/C1-type_HTH"/>
</dbReference>
<dbReference type="Pfam" id="PF01381">
    <property type="entry name" value="HTH_3"/>
    <property type="match status" value="1"/>
</dbReference>
<sequence>MSALAWDSGGASPVHPAGRPEGVPLRAPIHPGRFLERQYLQPLALSQTKAAELLGVSRRRVNELIMGHRAMSADTAVRCAMVFGTSATFWLGLQARWDAWQAWRDLRLQMATQPDGVQHASRPPQAPALSPRCPPATPAQPSAAWA</sequence>
<dbReference type="Proteomes" id="UP000672097">
    <property type="component" value="Unassembled WGS sequence"/>
</dbReference>
<dbReference type="PANTHER" id="PTHR36924">
    <property type="entry name" value="ANTITOXIN HIGA-1"/>
    <property type="match status" value="1"/>
</dbReference>
<keyword evidence="1" id="KW-0238">DNA-binding</keyword>
<feature type="region of interest" description="Disordered" evidence="2">
    <location>
        <begin position="1"/>
        <end position="22"/>
    </location>
</feature>
<gene>
    <name evidence="4" type="ORF">KAK11_17295</name>
</gene>
<feature type="region of interest" description="Disordered" evidence="2">
    <location>
        <begin position="114"/>
        <end position="146"/>
    </location>
</feature>
<dbReference type="InterPro" id="IPR010982">
    <property type="entry name" value="Lambda_DNA-bd_dom_sf"/>
</dbReference>
<evidence type="ECO:0000313" key="4">
    <source>
        <dbReference type="EMBL" id="MBQ0937085.1"/>
    </source>
</evidence>
<dbReference type="EMBL" id="JAGQDG010000007">
    <property type="protein sequence ID" value="MBQ0937085.1"/>
    <property type="molecule type" value="Genomic_DNA"/>
</dbReference>
<proteinExistence type="predicted"/>
<dbReference type="SMART" id="SM00530">
    <property type="entry name" value="HTH_XRE"/>
    <property type="match status" value="1"/>
</dbReference>
<dbReference type="Gene3D" id="1.10.260.40">
    <property type="entry name" value="lambda repressor-like DNA-binding domains"/>
    <property type="match status" value="1"/>
</dbReference>
<reference evidence="4 5" key="1">
    <citation type="submission" date="2021-04" db="EMBL/GenBank/DDBJ databases">
        <title>The genome sequence of type strain Ideonella paludis KCTC 32238.</title>
        <authorList>
            <person name="Liu Y."/>
        </authorList>
    </citation>
    <scope>NUCLEOTIDE SEQUENCE [LARGE SCALE GENOMIC DNA]</scope>
    <source>
        <strain evidence="4 5">KCTC 32238</strain>
    </source>
</reference>
<dbReference type="PANTHER" id="PTHR36924:SF1">
    <property type="entry name" value="ANTITOXIN HIGA-1"/>
    <property type="match status" value="1"/>
</dbReference>
<protein>
    <submittedName>
        <fullName evidence="4">HigA family addiction module antidote protein</fullName>
    </submittedName>
</protein>
<accession>A0ABS5E112</accession>
<dbReference type="CDD" id="cd00093">
    <property type="entry name" value="HTH_XRE"/>
    <property type="match status" value="1"/>
</dbReference>
<dbReference type="NCBIfam" id="TIGR02607">
    <property type="entry name" value="antidote_HigA"/>
    <property type="match status" value="1"/>
</dbReference>
<comment type="caution">
    <text evidence="4">The sequence shown here is derived from an EMBL/GenBank/DDBJ whole genome shotgun (WGS) entry which is preliminary data.</text>
</comment>
<organism evidence="4 5">
    <name type="scientific">Ideonella paludis</name>
    <dbReference type="NCBI Taxonomy" id="1233411"/>
    <lineage>
        <taxon>Bacteria</taxon>
        <taxon>Pseudomonadati</taxon>
        <taxon>Pseudomonadota</taxon>
        <taxon>Betaproteobacteria</taxon>
        <taxon>Burkholderiales</taxon>
        <taxon>Sphaerotilaceae</taxon>
        <taxon>Ideonella</taxon>
    </lineage>
</organism>